<protein>
    <recommendedName>
        <fullName evidence="1">Siphovirus-type tail component RIFT-related domain-containing protein</fullName>
    </recommendedName>
</protein>
<dbReference type="Proteomes" id="UP000186705">
    <property type="component" value="Unassembled WGS sequence"/>
</dbReference>
<sequence>MYEFHDLMPATKGEVKDRMAESFSFNGVWIEDEIPQFVVTGTTGRELMEAELDTFEVGFSNGSKYRKKRYPERKITVHYMMGAQTDHDFRQAYNKLNALLDPEQAQLIFADEPDKYFVATKTENSTVEPGKNFVVGEIVFTCTDPLKYSTVTKSFTATLIEGVLTANIENKGTAAVPIDYKIHMNHENGYIGIVSESGAMQYGKKEEADGKIVEMNERLLTMTNFFNKADDGASGVDYMHPNYDATGTLAVVNWWDQQWLSFGSAGPNPGQAMTGGQRTVAVPADSNGHVGAKNFYSYFFVVMWAGLMGQVGEFNINWLTADNKQIAGVNWYKQDLSGNTAHYELWSDGKILATYSYESSHETNKNPWWRTNGHCDLRKVGRKLTFYWWATYPSFEIPEIENWECAKISMAFKCHPVYRNRLVTHMGIRSFIFDKLGVQHWKDVPNRYPGNADMIVKGNEGKMYFRGMPRPQDEMTGTKYFLAKPGVNKVEFYHSSFSSPAPTITAEIREAWL</sequence>
<comment type="caution">
    <text evidence="2">The sequence shown here is derived from an EMBL/GenBank/DDBJ whole genome shotgun (WGS) entry which is preliminary data.</text>
</comment>
<proteinExistence type="predicted"/>
<evidence type="ECO:0000259" key="1">
    <source>
        <dbReference type="Pfam" id="PF05709"/>
    </source>
</evidence>
<feature type="domain" description="Siphovirus-type tail component RIFT-related" evidence="1">
    <location>
        <begin position="38"/>
        <end position="142"/>
    </location>
</feature>
<dbReference type="Gene3D" id="2.40.30.200">
    <property type="match status" value="1"/>
</dbReference>
<dbReference type="RefSeq" id="WP_076341893.1">
    <property type="nucleotide sequence ID" value="NZ_JBGNFS010000001.1"/>
</dbReference>
<dbReference type="EMBL" id="MPKA01000087">
    <property type="protein sequence ID" value="OLU45237.1"/>
    <property type="molecule type" value="Genomic_DNA"/>
</dbReference>
<dbReference type="InterPro" id="IPR006520">
    <property type="entry name" value="Dit_BPSPP_N"/>
</dbReference>
<dbReference type="OrthoDB" id="3078561at2"/>
<dbReference type="AlphaFoldDB" id="A0A1U7NKW3"/>
<accession>A0A1U7NKW3</accession>
<organism evidence="2 3">
    <name type="scientific">Dubosiella newyorkensis</name>
    <dbReference type="NCBI Taxonomy" id="1862672"/>
    <lineage>
        <taxon>Bacteria</taxon>
        <taxon>Bacillati</taxon>
        <taxon>Bacillota</taxon>
        <taxon>Erysipelotrichia</taxon>
        <taxon>Erysipelotrichales</taxon>
        <taxon>Erysipelotrichaceae</taxon>
        <taxon>Dubosiella</taxon>
    </lineage>
</organism>
<evidence type="ECO:0000313" key="3">
    <source>
        <dbReference type="Proteomes" id="UP000186705"/>
    </source>
</evidence>
<name>A0A1U7NKW3_9FIRM</name>
<dbReference type="InterPro" id="IPR008841">
    <property type="entry name" value="Siphovirus-type_tail_N"/>
</dbReference>
<keyword evidence="3" id="KW-1185">Reference proteome</keyword>
<gene>
    <name evidence="2" type="ORF">BO225_08820</name>
</gene>
<dbReference type="Pfam" id="PF05709">
    <property type="entry name" value="Sipho_tail"/>
    <property type="match status" value="1"/>
</dbReference>
<dbReference type="NCBIfam" id="TIGR01633">
    <property type="entry name" value="phi3626_gp14_N"/>
    <property type="match status" value="1"/>
</dbReference>
<dbReference type="GeneID" id="78276040"/>
<reference evidence="2 3" key="1">
    <citation type="submission" date="2016-11" db="EMBL/GenBank/DDBJ databases">
        <title>Description of two novel members of the family Erysipelotrichaceae: Ileibacterium lipovorans gen. nov., sp. nov. and Dubosiella newyorkensis, gen. nov., sp. nov.</title>
        <authorList>
            <person name="Cox L.M."/>
            <person name="Sohn J."/>
            <person name="Tyrrell K.L."/>
            <person name="Citron D.M."/>
            <person name="Lawson P.A."/>
            <person name="Patel N.B."/>
            <person name="Iizumi T."/>
            <person name="Perez-Perez G.I."/>
            <person name="Goldstein E.J."/>
            <person name="Blaser M.J."/>
        </authorList>
    </citation>
    <scope>NUCLEOTIDE SEQUENCE [LARGE SCALE GENOMIC DNA]</scope>
    <source>
        <strain evidence="2 3">NYU-BL-A4</strain>
    </source>
</reference>
<dbReference type="STRING" id="1862672.BO225_08820"/>
<evidence type="ECO:0000313" key="2">
    <source>
        <dbReference type="EMBL" id="OLU45237.1"/>
    </source>
</evidence>